<feature type="region of interest" description="Disordered" evidence="1">
    <location>
        <begin position="71"/>
        <end position="90"/>
    </location>
</feature>
<name>A0A1C2JMS5_ACITH</name>
<proteinExistence type="predicted"/>
<evidence type="ECO:0000313" key="3">
    <source>
        <dbReference type="Proteomes" id="UP000094893"/>
    </source>
</evidence>
<protein>
    <submittedName>
        <fullName evidence="2">Uncharacterized protein</fullName>
    </submittedName>
</protein>
<dbReference type="Proteomes" id="UP000094893">
    <property type="component" value="Unassembled WGS sequence"/>
</dbReference>
<dbReference type="AlphaFoldDB" id="A0A1C2JMS5"/>
<organism evidence="2 3">
    <name type="scientific">Acidithiobacillus thiooxidans</name>
    <name type="common">Thiobacillus thiooxidans</name>
    <dbReference type="NCBI Taxonomy" id="930"/>
    <lineage>
        <taxon>Bacteria</taxon>
        <taxon>Pseudomonadati</taxon>
        <taxon>Pseudomonadota</taxon>
        <taxon>Acidithiobacillia</taxon>
        <taxon>Acidithiobacillales</taxon>
        <taxon>Acidithiobacillaceae</taxon>
        <taxon>Acidithiobacillus</taxon>
    </lineage>
</organism>
<evidence type="ECO:0000313" key="2">
    <source>
        <dbReference type="EMBL" id="OCX76722.1"/>
    </source>
</evidence>
<evidence type="ECO:0000256" key="1">
    <source>
        <dbReference type="SAM" id="MobiDB-lite"/>
    </source>
</evidence>
<comment type="caution">
    <text evidence="2">The sequence shown here is derived from an EMBL/GenBank/DDBJ whole genome shotgun (WGS) entry which is preliminary data.</text>
</comment>
<dbReference type="EMBL" id="LWSA01000021">
    <property type="protein sequence ID" value="OCX76722.1"/>
    <property type="molecule type" value="Genomic_DNA"/>
</dbReference>
<sequence>MKDYPSVAQHKLKFVIAENQEDLFHGRYPESEVGPITDIYFPSRSTVGFGATSFYDQAGLQRGLSHELRGHFSRNPFASDEKKKRCPHPL</sequence>
<gene>
    <name evidence="2" type="ORF">A6P07_02005</name>
</gene>
<accession>A0A1C2JMS5</accession>
<reference evidence="2 3" key="1">
    <citation type="journal article" date="2016" name="Int. J. Mol. Sci.">
        <title>Comparative genomics of the extreme acidophile Acidithiobacillus thiooxidans reveals intraspecific divergence and niche adaptation.</title>
        <authorList>
            <person name="Zhang X."/>
            <person name="Feng X."/>
            <person name="Tao J."/>
            <person name="Ma L."/>
            <person name="Xiao Y."/>
            <person name="Liang Y."/>
            <person name="Liu X."/>
            <person name="Yin H."/>
        </authorList>
    </citation>
    <scope>NUCLEOTIDE SEQUENCE [LARGE SCALE GENOMIC DNA]</scope>
    <source>
        <strain evidence="2 3">A02</strain>
    </source>
</reference>